<feature type="domain" description="Outer membrane lipoprotein BamD-like" evidence="4">
    <location>
        <begin position="38"/>
        <end position="205"/>
    </location>
</feature>
<dbReference type="RefSeq" id="WP_225697023.1">
    <property type="nucleotide sequence ID" value="NZ_JAIXNE010000001.1"/>
</dbReference>
<evidence type="ECO:0000313" key="5">
    <source>
        <dbReference type="EMBL" id="MCA6073913.1"/>
    </source>
</evidence>
<gene>
    <name evidence="5" type="primary">bamD</name>
    <name evidence="5" type="ORF">LDX50_03485</name>
</gene>
<accession>A0A9X1HN81</accession>
<dbReference type="InterPro" id="IPR017689">
    <property type="entry name" value="BamD"/>
</dbReference>
<keyword evidence="1" id="KW-0732">Signal</keyword>
<dbReference type="Proteomes" id="UP001139409">
    <property type="component" value="Unassembled WGS sequence"/>
</dbReference>
<keyword evidence="6" id="KW-1185">Reference proteome</keyword>
<evidence type="ECO:0000256" key="1">
    <source>
        <dbReference type="ARBA" id="ARBA00022729"/>
    </source>
</evidence>
<evidence type="ECO:0000259" key="4">
    <source>
        <dbReference type="Pfam" id="PF13525"/>
    </source>
</evidence>
<dbReference type="Gene3D" id="1.25.40.10">
    <property type="entry name" value="Tetratricopeptide repeat domain"/>
    <property type="match status" value="1"/>
</dbReference>
<dbReference type="InterPro" id="IPR019734">
    <property type="entry name" value="TPR_rpt"/>
</dbReference>
<proteinExistence type="predicted"/>
<keyword evidence="2" id="KW-0472">Membrane</keyword>
<evidence type="ECO:0000256" key="3">
    <source>
        <dbReference type="ARBA" id="ARBA00023237"/>
    </source>
</evidence>
<evidence type="ECO:0000313" key="6">
    <source>
        <dbReference type="Proteomes" id="UP001139409"/>
    </source>
</evidence>
<name>A0A9X1HN81_9BACT</name>
<dbReference type="AlphaFoldDB" id="A0A9X1HN81"/>
<dbReference type="NCBIfam" id="TIGR03302">
    <property type="entry name" value="OM_YfiO"/>
    <property type="match status" value="1"/>
</dbReference>
<dbReference type="EMBL" id="JAIXNE010000001">
    <property type="protein sequence ID" value="MCA6073913.1"/>
    <property type="molecule type" value="Genomic_DNA"/>
</dbReference>
<sequence length="270" mass="32291">MRKRVLFYIISASIAITLFSACGKFRAIEKSEDWRVKYEAGLEYYENKDYYRSSTLFEQILPIVRGLPEGEKVQFYYAYSQYYQRLYDLASHHFKVFYETYGRSEFAQEAAYMYAYSLYAASPTYNLDQTNSIQALMAMQQFINRYPTSEFVDDASNVINDVQVRLERKGYENAKQYYRLENYNAAVIAFQSFSENFPDSEYNEELSYLKFMAQYKYAEKSISIRQLERFREANQYYQDFIDNYPESEYIKEAERKYADSLEKITELAKN</sequence>
<reference evidence="5" key="1">
    <citation type="submission" date="2021-09" db="EMBL/GenBank/DDBJ databases">
        <title>Fulvivirga sp. isolated from coastal sediment.</title>
        <authorList>
            <person name="Yu H."/>
        </authorList>
    </citation>
    <scope>NUCLEOTIDE SEQUENCE</scope>
    <source>
        <strain evidence="5">1062</strain>
    </source>
</reference>
<dbReference type="Pfam" id="PF13525">
    <property type="entry name" value="YfiO"/>
    <property type="match status" value="1"/>
</dbReference>
<evidence type="ECO:0000256" key="2">
    <source>
        <dbReference type="ARBA" id="ARBA00023136"/>
    </source>
</evidence>
<protein>
    <submittedName>
        <fullName evidence="5">Outer membrane protein assembly factor BamD</fullName>
    </submittedName>
</protein>
<dbReference type="InterPro" id="IPR011990">
    <property type="entry name" value="TPR-like_helical_dom_sf"/>
</dbReference>
<dbReference type="Pfam" id="PF13174">
    <property type="entry name" value="TPR_6"/>
    <property type="match status" value="1"/>
</dbReference>
<keyword evidence="3" id="KW-0998">Cell outer membrane</keyword>
<dbReference type="InterPro" id="IPR039565">
    <property type="entry name" value="BamD-like"/>
</dbReference>
<organism evidence="5 6">
    <name type="scientific">Fulvivirga sedimenti</name>
    <dbReference type="NCBI Taxonomy" id="2879465"/>
    <lineage>
        <taxon>Bacteria</taxon>
        <taxon>Pseudomonadati</taxon>
        <taxon>Bacteroidota</taxon>
        <taxon>Cytophagia</taxon>
        <taxon>Cytophagales</taxon>
        <taxon>Fulvivirgaceae</taxon>
        <taxon>Fulvivirga</taxon>
    </lineage>
</organism>
<dbReference type="PROSITE" id="PS51257">
    <property type="entry name" value="PROKAR_LIPOPROTEIN"/>
    <property type="match status" value="1"/>
</dbReference>
<comment type="caution">
    <text evidence="5">The sequence shown here is derived from an EMBL/GenBank/DDBJ whole genome shotgun (WGS) entry which is preliminary data.</text>
</comment>